<sequence length="202" mass="20547">MTTSAIDSSLAPAFSSALRRLYFVRFAFAVVWAGLLFATSTAAGPVLTALVVIYPLFDAAAVLRQLRSPHRAPGARTAEWVNVAVSAIVAIALSVASTVSVPAALGVWGAWAVGSGIPQLLAAVRQRRSGGQVPQILSGGISVLAGASFLAQALQGNGDIVGLAGYATLGGLFFLISAIRLSIVLRKQSDGRGGSRGTSATA</sequence>
<accession>A0A1I1GXU0</accession>
<keyword evidence="1" id="KW-0812">Transmembrane</keyword>
<feature type="transmembrane region" description="Helical" evidence="1">
    <location>
        <begin position="78"/>
        <end position="99"/>
    </location>
</feature>
<evidence type="ECO:0008006" key="6">
    <source>
        <dbReference type="Google" id="ProtNLM"/>
    </source>
</evidence>
<evidence type="ECO:0000313" key="4">
    <source>
        <dbReference type="Proteomes" id="UP000199690"/>
    </source>
</evidence>
<feature type="transmembrane region" description="Helical" evidence="1">
    <location>
        <begin position="46"/>
        <end position="66"/>
    </location>
</feature>
<accession>A0A1H6BSX3</accession>
<name>A0A1H6BSX3_9PSEU</name>
<feature type="transmembrane region" description="Helical" evidence="1">
    <location>
        <begin position="21"/>
        <end position="40"/>
    </location>
</feature>
<dbReference type="AlphaFoldDB" id="A0A1H6BSX3"/>
<feature type="transmembrane region" description="Helical" evidence="1">
    <location>
        <begin position="105"/>
        <end position="124"/>
    </location>
</feature>
<dbReference type="Proteomes" id="UP000199690">
    <property type="component" value="Unassembled WGS sequence"/>
</dbReference>
<feature type="transmembrane region" description="Helical" evidence="1">
    <location>
        <begin position="136"/>
        <end position="154"/>
    </location>
</feature>
<keyword evidence="4" id="KW-1185">Reference proteome</keyword>
<dbReference type="EMBL" id="FOME01000001">
    <property type="protein sequence ID" value="SFC13983.1"/>
    <property type="molecule type" value="Genomic_DNA"/>
</dbReference>
<dbReference type="Proteomes" id="UP000236729">
    <property type="component" value="Unassembled WGS sequence"/>
</dbReference>
<gene>
    <name evidence="2" type="ORF">SAMN02982929_02806</name>
    <name evidence="3" type="ORF">SAMN05216506_10145</name>
</gene>
<reference evidence="4 5" key="1">
    <citation type="submission" date="2016-10" db="EMBL/GenBank/DDBJ databases">
        <authorList>
            <person name="Varghese N."/>
            <person name="Submissions S."/>
        </authorList>
    </citation>
    <scope>NUCLEOTIDE SEQUENCE [LARGE SCALE GENOMIC DNA]</scope>
    <source>
        <strain evidence="5">ATCC 20501</strain>
        <strain evidence="3 4">CGMCC 4.3529</strain>
    </source>
</reference>
<reference evidence="2" key="2">
    <citation type="submission" date="2016-10" db="EMBL/GenBank/DDBJ databases">
        <authorList>
            <person name="de Groot N.N."/>
        </authorList>
    </citation>
    <scope>NUCLEOTIDE SEQUENCE [LARGE SCALE GENOMIC DNA]</scope>
    <source>
        <strain evidence="2">ATCC 20501</strain>
    </source>
</reference>
<keyword evidence="1" id="KW-0472">Membrane</keyword>
<evidence type="ECO:0000313" key="3">
    <source>
        <dbReference type="EMBL" id="SFC13983.1"/>
    </source>
</evidence>
<evidence type="ECO:0000256" key="1">
    <source>
        <dbReference type="SAM" id="Phobius"/>
    </source>
</evidence>
<proteinExistence type="predicted"/>
<evidence type="ECO:0000313" key="5">
    <source>
        <dbReference type="Proteomes" id="UP000236729"/>
    </source>
</evidence>
<keyword evidence="1" id="KW-1133">Transmembrane helix</keyword>
<protein>
    <recommendedName>
        <fullName evidence="6">Integral membrane protein</fullName>
    </recommendedName>
</protein>
<dbReference type="EMBL" id="FNVB01000004">
    <property type="protein sequence ID" value="SEG63527.1"/>
    <property type="molecule type" value="Genomic_DNA"/>
</dbReference>
<organism evidence="2 5">
    <name type="scientific">Saccharopolyspora kobensis</name>
    <dbReference type="NCBI Taxonomy" id="146035"/>
    <lineage>
        <taxon>Bacteria</taxon>
        <taxon>Bacillati</taxon>
        <taxon>Actinomycetota</taxon>
        <taxon>Actinomycetes</taxon>
        <taxon>Pseudonocardiales</taxon>
        <taxon>Pseudonocardiaceae</taxon>
        <taxon>Saccharopolyspora</taxon>
    </lineage>
</organism>
<dbReference type="RefSeq" id="WP_235862936.1">
    <property type="nucleotide sequence ID" value="NZ_FNVB01000004.1"/>
</dbReference>
<evidence type="ECO:0000313" key="2">
    <source>
        <dbReference type="EMBL" id="SEG63527.1"/>
    </source>
</evidence>
<feature type="transmembrane region" description="Helical" evidence="1">
    <location>
        <begin position="160"/>
        <end position="183"/>
    </location>
</feature>